<protein>
    <submittedName>
        <fullName evidence="2">Uncharacterized protein</fullName>
    </submittedName>
</protein>
<evidence type="ECO:0000313" key="4">
    <source>
        <dbReference type="Proteomes" id="UP000322918"/>
    </source>
</evidence>
<gene>
    <name evidence="2" type="ORF">EKH83_17925</name>
    <name evidence="1" type="ORF">F1649_11965</name>
</gene>
<evidence type="ECO:0000313" key="2">
    <source>
        <dbReference type="EMBL" id="RXF67708.1"/>
    </source>
</evidence>
<dbReference type="EMBL" id="RXOC01000015">
    <property type="protein sequence ID" value="RXF67708.1"/>
    <property type="molecule type" value="Genomic_DNA"/>
</dbReference>
<dbReference type="EMBL" id="VWNE01000017">
    <property type="protein sequence ID" value="KAA8482420.1"/>
    <property type="molecule type" value="Genomic_DNA"/>
</dbReference>
<reference evidence="1 4" key="2">
    <citation type="submission" date="2019-09" db="EMBL/GenBank/DDBJ databases">
        <title>Pararcticibacter amylolyticus gen. nov., sp. nov., isolated from a rottenly hemp rope, and reclassification of Pedobacter tournemirensis as Pararcticibacter tournemirensis comb. nov.</title>
        <authorList>
            <person name="Cai Y."/>
        </authorList>
    </citation>
    <scope>NUCLEOTIDE SEQUENCE [LARGE SCALE GENOMIC DNA]</scope>
    <source>
        <strain evidence="1 4">TF5-37.2-LB10</strain>
    </source>
</reference>
<comment type="caution">
    <text evidence="2">The sequence shown here is derived from an EMBL/GenBank/DDBJ whole genome shotgun (WGS) entry which is preliminary data.</text>
</comment>
<dbReference type="Proteomes" id="UP000322918">
    <property type="component" value="Unassembled WGS sequence"/>
</dbReference>
<name>A0A4Q0M437_9SPHI</name>
<dbReference type="OrthoDB" id="771258at2"/>
<proteinExistence type="predicted"/>
<evidence type="ECO:0000313" key="1">
    <source>
        <dbReference type="EMBL" id="KAA8482420.1"/>
    </source>
</evidence>
<sequence length="76" mass="8552">MKVTIEIDSKNDFKKLTALFKSLDIDSIEVVSNDDIAGPAPVKRGNKKIDPNDLFGIWADNPRSLDAIRKDAWHRS</sequence>
<dbReference type="Proteomes" id="UP000290848">
    <property type="component" value="Unassembled WGS sequence"/>
</dbReference>
<organism evidence="2 3">
    <name type="scientific">Arcticibacter tournemirensis</name>
    <dbReference type="NCBI Taxonomy" id="699437"/>
    <lineage>
        <taxon>Bacteria</taxon>
        <taxon>Pseudomonadati</taxon>
        <taxon>Bacteroidota</taxon>
        <taxon>Sphingobacteriia</taxon>
        <taxon>Sphingobacteriales</taxon>
        <taxon>Sphingobacteriaceae</taxon>
        <taxon>Arcticibacter</taxon>
    </lineage>
</organism>
<reference evidence="2 3" key="1">
    <citation type="submission" date="2018-12" db="EMBL/GenBank/DDBJ databases">
        <title>The Draft Genome Sequence of the Soil Bacterium Pedobacter tournemirensis R1.</title>
        <authorList>
            <person name="He J."/>
        </authorList>
    </citation>
    <scope>NUCLEOTIDE SEQUENCE [LARGE SCALE GENOMIC DNA]</scope>
    <source>
        <strain evidence="2 3">R1</strain>
    </source>
</reference>
<evidence type="ECO:0000313" key="3">
    <source>
        <dbReference type="Proteomes" id="UP000290848"/>
    </source>
</evidence>
<dbReference type="AlphaFoldDB" id="A0A4Q0M437"/>
<dbReference type="RefSeq" id="WP_128770841.1">
    <property type="nucleotide sequence ID" value="NZ_RXOC01000015.1"/>
</dbReference>
<accession>A0A4Q0M437</accession>
<keyword evidence="4" id="KW-1185">Reference proteome</keyword>